<dbReference type="KEGG" id="cpoi:OE229_13840"/>
<evidence type="ECO:0000256" key="1">
    <source>
        <dbReference type="SAM" id="MobiDB-lite"/>
    </source>
</evidence>
<dbReference type="RefSeq" id="WP_262138514.1">
    <property type="nucleotide sequence ID" value="NZ_CP106879.1"/>
</dbReference>
<evidence type="ECO:0000313" key="3">
    <source>
        <dbReference type="Proteomes" id="UP001062223"/>
    </source>
</evidence>
<evidence type="ECO:0000313" key="2">
    <source>
        <dbReference type="EMBL" id="UYC80201.1"/>
    </source>
</evidence>
<dbReference type="Proteomes" id="UP001062223">
    <property type="component" value="Chromosome"/>
</dbReference>
<organism evidence="2 3">
    <name type="scientific">Curtobacterium poinsettiae</name>
    <dbReference type="NCBI Taxonomy" id="159612"/>
    <lineage>
        <taxon>Bacteria</taxon>
        <taxon>Bacillati</taxon>
        <taxon>Actinomycetota</taxon>
        <taxon>Actinomycetes</taxon>
        <taxon>Micrococcales</taxon>
        <taxon>Microbacteriaceae</taxon>
        <taxon>Curtobacterium</taxon>
    </lineage>
</organism>
<reference evidence="2" key="1">
    <citation type="submission" date="2022-09" db="EMBL/GenBank/DDBJ databases">
        <title>Taxonomy of Curtobacterium flaccumfaciens.</title>
        <authorList>
            <person name="Osdaghi E."/>
            <person name="Taghavi S.M."/>
            <person name="Hamidizade M."/>
            <person name="Abachi H."/>
            <person name="Fazliarab A."/>
            <person name="Baeyen S."/>
            <person name="Portier P."/>
            <person name="Van Vaerenbergh J."/>
            <person name="Jacques M.-A."/>
        </authorList>
    </citation>
    <scope>NUCLEOTIDE SEQUENCE</scope>
    <source>
        <strain evidence="2">AGQB46</strain>
    </source>
</reference>
<feature type="region of interest" description="Disordered" evidence="1">
    <location>
        <begin position="1"/>
        <end position="31"/>
    </location>
</feature>
<protein>
    <submittedName>
        <fullName evidence="2">Metallopeptidase family protein</fullName>
    </submittedName>
</protein>
<gene>
    <name evidence="2" type="ORF">OE229_13840</name>
</gene>
<accession>A0A9Q9P7Z7</accession>
<dbReference type="CDD" id="cd12954">
    <property type="entry name" value="MMP_TTHA0227_like_1"/>
    <property type="match status" value="1"/>
</dbReference>
<dbReference type="SUPFAM" id="SSF55486">
    <property type="entry name" value="Metalloproteases ('zincins'), catalytic domain"/>
    <property type="match status" value="1"/>
</dbReference>
<proteinExistence type="predicted"/>
<dbReference type="AlphaFoldDB" id="A0A9Q9P7Z7"/>
<name>A0A9Q9P7Z7_9MICO</name>
<dbReference type="EMBL" id="CP106879">
    <property type="protein sequence ID" value="UYC80201.1"/>
    <property type="molecule type" value="Genomic_DNA"/>
</dbReference>
<sequence length="146" mass="16824">MRRKPRLVTPVDRARGRSRHGRGGRSSVTGPELAPIITRAEAFDRIVGDSAHYLLGLWPEELSGVVFQVADMPSDTSLPEEMPRWRIDRDSRRVTVFRIPVERVNRSPEKDDSDRRIIIETAVFRAVGELIGKDPWDLAPDRYRHW</sequence>